<feature type="compositionally biased region" description="Polar residues" evidence="4">
    <location>
        <begin position="879"/>
        <end position="901"/>
    </location>
</feature>
<comment type="caution">
    <text evidence="6">The sequence shown here is derived from an EMBL/GenBank/DDBJ whole genome shotgun (WGS) entry which is preliminary data.</text>
</comment>
<feature type="compositionally biased region" description="Low complexity" evidence="4">
    <location>
        <begin position="217"/>
        <end position="242"/>
    </location>
</feature>
<gene>
    <name evidence="6" type="ORF">HRR80_001941</name>
</gene>
<evidence type="ECO:0000259" key="5">
    <source>
        <dbReference type="PROSITE" id="PS50014"/>
    </source>
</evidence>
<feature type="compositionally biased region" description="Basic and acidic residues" evidence="4">
    <location>
        <begin position="199"/>
        <end position="208"/>
    </location>
</feature>
<dbReference type="PROSITE" id="PS50014">
    <property type="entry name" value="BROMODOMAIN_2"/>
    <property type="match status" value="1"/>
</dbReference>
<evidence type="ECO:0000256" key="2">
    <source>
        <dbReference type="PROSITE-ProRule" id="PRU00035"/>
    </source>
</evidence>
<feature type="compositionally biased region" description="Gly residues" evidence="4">
    <location>
        <begin position="857"/>
        <end position="871"/>
    </location>
</feature>
<dbReference type="GO" id="GO:0035267">
    <property type="term" value="C:NuA4 histone acetyltransferase complex"/>
    <property type="evidence" value="ECO:0007669"/>
    <property type="project" value="TreeGrafter"/>
</dbReference>
<name>A0AAN6EXC3_EXODE</name>
<feature type="region of interest" description="Disordered" evidence="4">
    <location>
        <begin position="69"/>
        <end position="100"/>
    </location>
</feature>
<evidence type="ECO:0000256" key="1">
    <source>
        <dbReference type="ARBA" id="ARBA00023117"/>
    </source>
</evidence>
<keyword evidence="3" id="KW-0175">Coiled coil</keyword>
<dbReference type="EMBL" id="JAJGCB010000003">
    <property type="protein sequence ID" value="KAJ8993426.1"/>
    <property type="molecule type" value="Genomic_DNA"/>
</dbReference>
<feature type="compositionally biased region" description="Pro residues" evidence="4">
    <location>
        <begin position="338"/>
        <end position="359"/>
    </location>
</feature>
<feature type="compositionally biased region" description="Basic and acidic residues" evidence="4">
    <location>
        <begin position="474"/>
        <end position="490"/>
    </location>
</feature>
<feature type="coiled-coil region" evidence="3">
    <location>
        <begin position="118"/>
        <end position="159"/>
    </location>
</feature>
<dbReference type="SUPFAM" id="SSF47370">
    <property type="entry name" value="Bromodomain"/>
    <property type="match status" value="1"/>
</dbReference>
<evidence type="ECO:0000256" key="3">
    <source>
        <dbReference type="SAM" id="Coils"/>
    </source>
</evidence>
<feature type="compositionally biased region" description="Polar residues" evidence="4">
    <location>
        <begin position="72"/>
        <end position="81"/>
    </location>
</feature>
<feature type="compositionally biased region" description="Polar residues" evidence="4">
    <location>
        <begin position="173"/>
        <end position="182"/>
    </location>
</feature>
<feature type="compositionally biased region" description="Low complexity" evidence="4">
    <location>
        <begin position="527"/>
        <end position="545"/>
    </location>
</feature>
<proteinExistence type="predicted"/>
<dbReference type="PANTHER" id="PTHR15398">
    <property type="entry name" value="BROMODOMAIN-CONTAINING PROTEIN 8"/>
    <property type="match status" value="1"/>
</dbReference>
<feature type="compositionally biased region" description="Low complexity" evidence="4">
    <location>
        <begin position="911"/>
        <end position="926"/>
    </location>
</feature>
<dbReference type="Pfam" id="PF00439">
    <property type="entry name" value="Bromodomain"/>
    <property type="match status" value="1"/>
</dbReference>
<dbReference type="Proteomes" id="UP001161757">
    <property type="component" value="Unassembled WGS sequence"/>
</dbReference>
<feature type="compositionally biased region" description="Polar residues" evidence="4">
    <location>
        <begin position="582"/>
        <end position="602"/>
    </location>
</feature>
<feature type="region of interest" description="Disordered" evidence="4">
    <location>
        <begin position="850"/>
        <end position="936"/>
    </location>
</feature>
<dbReference type="AlphaFoldDB" id="A0AAN6EXC3"/>
<feature type="compositionally biased region" description="Acidic residues" evidence="4">
    <location>
        <begin position="797"/>
        <end position="809"/>
    </location>
</feature>
<dbReference type="InterPro" id="IPR001487">
    <property type="entry name" value="Bromodomain"/>
</dbReference>
<dbReference type="GO" id="GO:0006325">
    <property type="term" value="P:chromatin organization"/>
    <property type="evidence" value="ECO:0007669"/>
    <property type="project" value="UniProtKB-ARBA"/>
</dbReference>
<evidence type="ECO:0000313" key="6">
    <source>
        <dbReference type="EMBL" id="KAJ8993426.1"/>
    </source>
</evidence>
<evidence type="ECO:0000313" key="7">
    <source>
        <dbReference type="Proteomes" id="UP001161757"/>
    </source>
</evidence>
<feature type="region of interest" description="Disordered" evidence="4">
    <location>
        <begin position="160"/>
        <end position="637"/>
    </location>
</feature>
<organism evidence="6 7">
    <name type="scientific">Exophiala dermatitidis</name>
    <name type="common">Black yeast-like fungus</name>
    <name type="synonym">Wangiella dermatitidis</name>
    <dbReference type="NCBI Taxonomy" id="5970"/>
    <lineage>
        <taxon>Eukaryota</taxon>
        <taxon>Fungi</taxon>
        <taxon>Dikarya</taxon>
        <taxon>Ascomycota</taxon>
        <taxon>Pezizomycotina</taxon>
        <taxon>Eurotiomycetes</taxon>
        <taxon>Chaetothyriomycetidae</taxon>
        <taxon>Chaetothyriales</taxon>
        <taxon>Herpotrichiellaceae</taxon>
        <taxon>Exophiala</taxon>
    </lineage>
</organism>
<reference evidence="6" key="1">
    <citation type="submission" date="2023-01" db="EMBL/GenBank/DDBJ databases">
        <title>Exophiala dermititidis isolated from Cystic Fibrosis Patient.</title>
        <authorList>
            <person name="Kurbessoian T."/>
            <person name="Crocker A."/>
            <person name="Murante D."/>
            <person name="Hogan D.A."/>
            <person name="Stajich J.E."/>
        </authorList>
    </citation>
    <scope>NUCLEOTIDE SEQUENCE</scope>
    <source>
        <strain evidence="6">Ex8</strain>
    </source>
</reference>
<accession>A0AAN6EXC3</accession>
<feature type="region of interest" description="Disordered" evidence="4">
    <location>
        <begin position="707"/>
        <end position="736"/>
    </location>
</feature>
<evidence type="ECO:0000256" key="4">
    <source>
        <dbReference type="SAM" id="MobiDB-lite"/>
    </source>
</evidence>
<protein>
    <recommendedName>
        <fullName evidence="5">Bromo domain-containing protein</fullName>
    </recommendedName>
</protein>
<keyword evidence="1 2" id="KW-0103">Bromodomain</keyword>
<dbReference type="PANTHER" id="PTHR15398:SF4">
    <property type="entry name" value="BROMODOMAIN-CONTAINING PROTEIN 8 ISOFORM X1"/>
    <property type="match status" value="1"/>
</dbReference>
<feature type="compositionally biased region" description="Basic residues" evidence="4">
    <location>
        <begin position="927"/>
        <end position="936"/>
    </location>
</feature>
<feature type="region of interest" description="Disordered" evidence="4">
    <location>
        <begin position="781"/>
        <end position="830"/>
    </location>
</feature>
<sequence>MPSLTAYTPYETLAFCQSVARHGADTPAFEDIAKALNTNQLIRENQAYDHTRLTAAALRELYQGLLVEEKNSNVPQTNGDNVNPRKRKLSASPPPENGHQTDEILFESLVDRLYAGFREQTIKEIRVEEEAYVKLEAEIVELENKIESEQQEQSVVEELKIEAPLQPKEQTEDGTLSASDSRPSPDLAAAQLHASLDASRAEQAESKPELPATEVKASTSPSQSAQQPPVAASASPAPSTPSLTTVKAPDAGQGRQSQPASHPPHHSPGAFHRTLPTPSPQRPNYGPINPQHYQPGPQGQPVPVLPGMPGVPHMPPPPEMPGHKRGSTPSGQGRGSPIPMPPQQAYPGYPGYPPPPWPHQMPSQHQYPQPPYGNAPYYVQSPTGRPGMPYQTPRHPPYQPYPQSAPGHYQGQPPPPHGWHPPYGQPYYGYPGPANVTPVPRSDSRRQLIRGRSSTPWKKRVDSGRNGRQPSPVRPERDVSPLTDTEKDAEMSPQASKIRQTPDRPGQRTSGNLLPAPEASTVRGRQAASATPSAVPASRSASMASFTSEPTTEKRRRGRPPQKIKAEPPSTPAPMLLDNEQAETPSTQLDKATKETSTSRTAANKRKRSPERDSATPQLPSPPSVQIPRRTARDSSLVAVSKNFAKTSQLLLNEILSHKLAGIFAKPLSERDAPGYKDLVHRPQDLKSIKAAISRGGKAALAAIEALENEDESEDDTPKKNNRSAPPTADTVREGPIGNGVYLVKVTEDLVPPRGIVNSSQLEMELVRMFANAIMFNPLPTSERGFGRSLRLKRDQEDIDSDDEEETSESDVTSSGQGTPADEGGIISDTREMFEDVLAQIRRWREDVERLGDDDGGTGPKTGHAGSGSGSGPPAASAHQQLHGNANASATASARHSSVGSGMNDDGGGAATTTAEVATPVPTTGTARKRRRIAEN</sequence>
<dbReference type="Gene3D" id="1.20.920.10">
    <property type="entry name" value="Bromodomain-like"/>
    <property type="match status" value="1"/>
</dbReference>
<dbReference type="InterPro" id="IPR036427">
    <property type="entry name" value="Bromodomain-like_sf"/>
</dbReference>
<feature type="compositionally biased region" description="Low complexity" evidence="4">
    <location>
        <begin position="420"/>
        <end position="433"/>
    </location>
</feature>
<feature type="domain" description="Bromo" evidence="5">
    <location>
        <begin position="656"/>
        <end position="716"/>
    </location>
</feature>